<accession>A0A0A9BXS8</accession>
<sequence length="32" mass="3561">MRTVRSNSSIIVLPYSHLKCGDREGGKASIRE</sequence>
<dbReference type="AlphaFoldDB" id="A0A0A9BXS8"/>
<evidence type="ECO:0000313" key="1">
    <source>
        <dbReference type="EMBL" id="JAD64057.1"/>
    </source>
</evidence>
<reference evidence="1" key="1">
    <citation type="submission" date="2014-09" db="EMBL/GenBank/DDBJ databases">
        <authorList>
            <person name="Magalhaes I.L.F."/>
            <person name="Oliveira U."/>
            <person name="Santos F.R."/>
            <person name="Vidigal T.H.D.A."/>
            <person name="Brescovit A.D."/>
            <person name="Santos A.J."/>
        </authorList>
    </citation>
    <scope>NUCLEOTIDE SEQUENCE</scope>
    <source>
        <tissue evidence="1">Shoot tissue taken approximately 20 cm above the soil surface</tissue>
    </source>
</reference>
<organism evidence="1">
    <name type="scientific">Arundo donax</name>
    <name type="common">Giant reed</name>
    <name type="synonym">Donax arundinaceus</name>
    <dbReference type="NCBI Taxonomy" id="35708"/>
    <lineage>
        <taxon>Eukaryota</taxon>
        <taxon>Viridiplantae</taxon>
        <taxon>Streptophyta</taxon>
        <taxon>Embryophyta</taxon>
        <taxon>Tracheophyta</taxon>
        <taxon>Spermatophyta</taxon>
        <taxon>Magnoliopsida</taxon>
        <taxon>Liliopsida</taxon>
        <taxon>Poales</taxon>
        <taxon>Poaceae</taxon>
        <taxon>PACMAD clade</taxon>
        <taxon>Arundinoideae</taxon>
        <taxon>Arundineae</taxon>
        <taxon>Arundo</taxon>
    </lineage>
</organism>
<protein>
    <submittedName>
        <fullName evidence="1">Uncharacterized protein</fullName>
    </submittedName>
</protein>
<reference evidence="1" key="2">
    <citation type="journal article" date="2015" name="Data Brief">
        <title>Shoot transcriptome of the giant reed, Arundo donax.</title>
        <authorList>
            <person name="Barrero R.A."/>
            <person name="Guerrero F.D."/>
            <person name="Moolhuijzen P."/>
            <person name="Goolsby J.A."/>
            <person name="Tidwell J."/>
            <person name="Bellgard S.E."/>
            <person name="Bellgard M.I."/>
        </authorList>
    </citation>
    <scope>NUCLEOTIDE SEQUENCE</scope>
    <source>
        <tissue evidence="1">Shoot tissue taken approximately 20 cm above the soil surface</tissue>
    </source>
</reference>
<dbReference type="EMBL" id="GBRH01233838">
    <property type="protein sequence ID" value="JAD64057.1"/>
    <property type="molecule type" value="Transcribed_RNA"/>
</dbReference>
<name>A0A0A9BXS8_ARUDO</name>
<proteinExistence type="predicted"/>